<dbReference type="Pfam" id="PF00023">
    <property type="entry name" value="Ank"/>
    <property type="match status" value="1"/>
</dbReference>
<dbReference type="PROSITE" id="PS50297">
    <property type="entry name" value="ANK_REP_REGION"/>
    <property type="match status" value="1"/>
</dbReference>
<dbReference type="AlphaFoldDB" id="A0A5J4NYP0"/>
<protein>
    <submittedName>
        <fullName evidence="2">Uncharacterized protein</fullName>
    </submittedName>
</protein>
<name>A0A5J4NYP0_9TREM</name>
<accession>A0A5J4NYP0</accession>
<dbReference type="Gene3D" id="1.25.40.20">
    <property type="entry name" value="Ankyrin repeat-containing domain"/>
    <property type="match status" value="1"/>
</dbReference>
<evidence type="ECO:0000313" key="3">
    <source>
        <dbReference type="Proteomes" id="UP000324629"/>
    </source>
</evidence>
<sequence>MKNGLDRFGSHPHIQYMGPTLEVSSKGLKATELWSSREARLPEPEGMLANVSILLDKRDELQQAIHSVDICLLAEAWLREEDYQGDTPLHKAARGGHIGCVNLLVHAGARVKYVLKHSFNS</sequence>
<dbReference type="Proteomes" id="UP000324629">
    <property type="component" value="Unassembled WGS sequence"/>
</dbReference>
<evidence type="ECO:0000256" key="1">
    <source>
        <dbReference type="PROSITE-ProRule" id="PRU00023"/>
    </source>
</evidence>
<dbReference type="InterPro" id="IPR002110">
    <property type="entry name" value="Ankyrin_rpt"/>
</dbReference>
<comment type="caution">
    <text evidence="2">The sequence shown here is derived from an EMBL/GenBank/DDBJ whole genome shotgun (WGS) entry which is preliminary data.</text>
</comment>
<reference evidence="2 3" key="1">
    <citation type="journal article" date="2019" name="Gigascience">
        <title>Whole-genome sequence of the oriental lung fluke Paragonimus westermani.</title>
        <authorList>
            <person name="Oey H."/>
            <person name="Zakrzewski M."/>
            <person name="Narain K."/>
            <person name="Devi K.R."/>
            <person name="Agatsuma T."/>
            <person name="Nawaratna S."/>
            <person name="Gobert G.N."/>
            <person name="Jones M.K."/>
            <person name="Ragan M.A."/>
            <person name="McManus D.P."/>
            <person name="Krause L."/>
        </authorList>
    </citation>
    <scope>NUCLEOTIDE SEQUENCE [LARGE SCALE GENOMIC DNA]</scope>
    <source>
        <strain evidence="2 3">IND2009</strain>
    </source>
</reference>
<organism evidence="2 3">
    <name type="scientific">Paragonimus westermani</name>
    <dbReference type="NCBI Taxonomy" id="34504"/>
    <lineage>
        <taxon>Eukaryota</taxon>
        <taxon>Metazoa</taxon>
        <taxon>Spiralia</taxon>
        <taxon>Lophotrochozoa</taxon>
        <taxon>Platyhelminthes</taxon>
        <taxon>Trematoda</taxon>
        <taxon>Digenea</taxon>
        <taxon>Plagiorchiida</taxon>
        <taxon>Troglotremata</taxon>
        <taxon>Troglotrematidae</taxon>
        <taxon>Paragonimus</taxon>
    </lineage>
</organism>
<evidence type="ECO:0000313" key="2">
    <source>
        <dbReference type="EMBL" id="KAA3680208.1"/>
    </source>
</evidence>
<dbReference type="InterPro" id="IPR036770">
    <property type="entry name" value="Ankyrin_rpt-contain_sf"/>
</dbReference>
<gene>
    <name evidence="2" type="ORF">DEA37_0000985</name>
</gene>
<dbReference type="EMBL" id="QNGE01000505">
    <property type="protein sequence ID" value="KAA3680208.1"/>
    <property type="molecule type" value="Genomic_DNA"/>
</dbReference>
<feature type="repeat" description="ANK" evidence="1">
    <location>
        <begin position="84"/>
        <end position="116"/>
    </location>
</feature>
<proteinExistence type="predicted"/>
<dbReference type="SUPFAM" id="SSF48403">
    <property type="entry name" value="Ankyrin repeat"/>
    <property type="match status" value="1"/>
</dbReference>
<keyword evidence="1" id="KW-0040">ANK repeat</keyword>
<keyword evidence="3" id="KW-1185">Reference proteome</keyword>
<dbReference type="PROSITE" id="PS50088">
    <property type="entry name" value="ANK_REPEAT"/>
    <property type="match status" value="1"/>
</dbReference>
<dbReference type="SMART" id="SM00248">
    <property type="entry name" value="ANK"/>
    <property type="match status" value="1"/>
</dbReference>